<gene>
    <name evidence="1" type="ORF">S01H1_45662</name>
</gene>
<proteinExistence type="predicted"/>
<comment type="caution">
    <text evidence="1">The sequence shown here is derived from an EMBL/GenBank/DDBJ whole genome shotgun (WGS) entry which is preliminary data.</text>
</comment>
<protein>
    <submittedName>
        <fullName evidence="1">Uncharacterized protein</fullName>
    </submittedName>
</protein>
<reference evidence="1" key="1">
    <citation type="journal article" date="2014" name="Front. Microbiol.">
        <title>High frequency of phylogenetically diverse reductive dehalogenase-homologous genes in deep subseafloor sedimentary metagenomes.</title>
        <authorList>
            <person name="Kawai M."/>
            <person name="Futagami T."/>
            <person name="Toyoda A."/>
            <person name="Takaki Y."/>
            <person name="Nishi S."/>
            <person name="Hori S."/>
            <person name="Arai W."/>
            <person name="Tsubouchi T."/>
            <person name="Morono Y."/>
            <person name="Uchiyama I."/>
            <person name="Ito T."/>
            <person name="Fujiyama A."/>
            <person name="Inagaki F."/>
            <person name="Takami H."/>
        </authorList>
    </citation>
    <scope>NUCLEOTIDE SEQUENCE</scope>
    <source>
        <strain evidence="1">Expedition CK06-06</strain>
    </source>
</reference>
<sequence length="49" mass="5627">MDIIAEWSCPFRPEYNDAGRSARVEYSLNSDGTYTYLAFDLADSSRKML</sequence>
<name>X0URD3_9ZZZZ</name>
<dbReference type="AlphaFoldDB" id="X0URD3"/>
<accession>X0URD3</accession>
<organism evidence="1">
    <name type="scientific">marine sediment metagenome</name>
    <dbReference type="NCBI Taxonomy" id="412755"/>
    <lineage>
        <taxon>unclassified sequences</taxon>
        <taxon>metagenomes</taxon>
        <taxon>ecological metagenomes</taxon>
    </lineage>
</organism>
<dbReference type="EMBL" id="BARS01029196">
    <property type="protein sequence ID" value="GAG01807.1"/>
    <property type="molecule type" value="Genomic_DNA"/>
</dbReference>
<evidence type="ECO:0000313" key="1">
    <source>
        <dbReference type="EMBL" id="GAG01807.1"/>
    </source>
</evidence>